<evidence type="ECO:0000313" key="2">
    <source>
        <dbReference type="EMBL" id="MBC9716621.1"/>
    </source>
</evidence>
<keyword evidence="1" id="KW-0472">Membrane</keyword>
<name>A0ABR7SQ21_9ACTN</name>
<evidence type="ECO:0000256" key="1">
    <source>
        <dbReference type="SAM" id="Phobius"/>
    </source>
</evidence>
<proteinExistence type="predicted"/>
<evidence type="ECO:0000313" key="3">
    <source>
        <dbReference type="Proteomes" id="UP000642284"/>
    </source>
</evidence>
<organism evidence="2 3">
    <name type="scientific">Streptomyces polyasparticus</name>
    <dbReference type="NCBI Taxonomy" id="2767826"/>
    <lineage>
        <taxon>Bacteria</taxon>
        <taxon>Bacillati</taxon>
        <taxon>Actinomycetota</taxon>
        <taxon>Actinomycetes</taxon>
        <taxon>Kitasatosporales</taxon>
        <taxon>Streptomycetaceae</taxon>
        <taxon>Streptomyces</taxon>
    </lineage>
</organism>
<gene>
    <name evidence="2" type="ORF">H9Y04_29225</name>
</gene>
<keyword evidence="3" id="KW-1185">Reference proteome</keyword>
<comment type="caution">
    <text evidence="2">The sequence shown here is derived from an EMBL/GenBank/DDBJ whole genome shotgun (WGS) entry which is preliminary data.</text>
</comment>
<sequence>MTVTVPALGFGIVMSGWGGGQGAALLTLAVGVPLTVGLLAIMGTPVRDVVPLCASTAGRFGWAALVFAAGSAGAAAGVLAYGEDVDLGGAGTRIALAGVPYAVAAAFFVPSRRVRVGAAAVLALGVVYGGYVGPAQAERRAHAAEIAEYREQSELLRLGSTPAGTTLSRAHLGPGSFSVAYHPARANDAGHVGLTVGRPPTPAPAPVCPEILGEGVTCDVDARGVLRMVHAFPDGGRAITLIRYDGPLELRVESQSLDERGLRRLLGSVRPMTDAELEDLMRERLIERSF</sequence>
<dbReference type="Proteomes" id="UP000642284">
    <property type="component" value="Unassembled WGS sequence"/>
</dbReference>
<keyword evidence="1" id="KW-0812">Transmembrane</keyword>
<feature type="transmembrane region" description="Helical" evidence="1">
    <location>
        <begin position="87"/>
        <end position="109"/>
    </location>
</feature>
<feature type="transmembrane region" description="Helical" evidence="1">
    <location>
        <begin position="116"/>
        <end position="133"/>
    </location>
</feature>
<feature type="transmembrane region" description="Helical" evidence="1">
    <location>
        <begin position="62"/>
        <end position="81"/>
    </location>
</feature>
<reference evidence="2 3" key="1">
    <citation type="submission" date="2020-08" db="EMBL/GenBank/DDBJ databases">
        <title>Genemic of Streptomyces polyaspartic.</title>
        <authorList>
            <person name="Liu W."/>
        </authorList>
    </citation>
    <scope>NUCLEOTIDE SEQUENCE [LARGE SCALE GENOMIC DNA]</scope>
    <source>
        <strain evidence="2 3">TRM66268-LWL</strain>
    </source>
</reference>
<feature type="transmembrane region" description="Helical" evidence="1">
    <location>
        <begin position="20"/>
        <end position="41"/>
    </location>
</feature>
<protein>
    <submittedName>
        <fullName evidence="2">Uncharacterized protein</fullName>
    </submittedName>
</protein>
<keyword evidence="1" id="KW-1133">Transmembrane helix</keyword>
<accession>A0ABR7SQ21</accession>
<dbReference type="EMBL" id="JACTVJ010000014">
    <property type="protein sequence ID" value="MBC9716621.1"/>
    <property type="molecule type" value="Genomic_DNA"/>
</dbReference>